<evidence type="ECO:0000259" key="2">
    <source>
        <dbReference type="Pfam" id="PF00149"/>
    </source>
</evidence>
<feature type="transmembrane region" description="Helical" evidence="1">
    <location>
        <begin position="6"/>
        <end position="25"/>
    </location>
</feature>
<feature type="domain" description="Calcineurin-like phosphoesterase" evidence="2">
    <location>
        <begin position="160"/>
        <end position="326"/>
    </location>
</feature>
<dbReference type="GO" id="GO:0016787">
    <property type="term" value="F:hydrolase activity"/>
    <property type="evidence" value="ECO:0007669"/>
    <property type="project" value="InterPro"/>
</dbReference>
<evidence type="ECO:0000256" key="1">
    <source>
        <dbReference type="SAM" id="Phobius"/>
    </source>
</evidence>
<reference evidence="3 4" key="1">
    <citation type="journal article" date="2017" name="Front. Microbiol.">
        <title>Labilibaculum manganireducens gen. nov., sp. nov. and Labilibaculum filiforme sp. nov., Novel Bacteroidetes Isolated from Subsurface Sediments of the Baltic Sea.</title>
        <authorList>
            <person name="Vandieken V."/>
            <person name="Marshall I.P."/>
            <person name="Niemann H."/>
            <person name="Engelen B."/>
            <person name="Cypionka H."/>
        </authorList>
    </citation>
    <scope>NUCLEOTIDE SEQUENCE [LARGE SCALE GENOMIC DNA]</scope>
    <source>
        <strain evidence="3 4">59.16B</strain>
    </source>
</reference>
<feature type="transmembrane region" description="Helical" evidence="1">
    <location>
        <begin position="118"/>
        <end position="137"/>
    </location>
</feature>
<protein>
    <recommendedName>
        <fullName evidence="2">Calcineurin-like phosphoesterase domain-containing protein</fullName>
    </recommendedName>
</protein>
<feature type="transmembrane region" description="Helical" evidence="1">
    <location>
        <begin position="37"/>
        <end position="58"/>
    </location>
</feature>
<dbReference type="CDD" id="cd07385">
    <property type="entry name" value="MPP_YkuE_C"/>
    <property type="match status" value="1"/>
</dbReference>
<keyword evidence="1" id="KW-1133">Transmembrane helix</keyword>
<name>A0A2N3HW85_9BACT</name>
<evidence type="ECO:0000313" key="4">
    <source>
        <dbReference type="Proteomes" id="UP000233535"/>
    </source>
</evidence>
<dbReference type="AlphaFoldDB" id="A0A2N3HW85"/>
<comment type="caution">
    <text evidence="3">The sequence shown here is derived from an EMBL/GenBank/DDBJ whole genome shotgun (WGS) entry which is preliminary data.</text>
</comment>
<organism evidence="3 4">
    <name type="scientific">Labilibaculum filiforme</name>
    <dbReference type="NCBI Taxonomy" id="1940526"/>
    <lineage>
        <taxon>Bacteria</taxon>
        <taxon>Pseudomonadati</taxon>
        <taxon>Bacteroidota</taxon>
        <taxon>Bacteroidia</taxon>
        <taxon>Marinilabiliales</taxon>
        <taxon>Marinifilaceae</taxon>
        <taxon>Labilibaculum</taxon>
    </lineage>
</organism>
<dbReference type="Gene3D" id="3.60.21.10">
    <property type="match status" value="1"/>
</dbReference>
<dbReference type="OrthoDB" id="9780884at2"/>
<dbReference type="SUPFAM" id="SSF56300">
    <property type="entry name" value="Metallo-dependent phosphatases"/>
    <property type="match status" value="1"/>
</dbReference>
<keyword evidence="1" id="KW-0472">Membrane</keyword>
<dbReference type="InterPro" id="IPR004843">
    <property type="entry name" value="Calcineurin-like_PHP"/>
</dbReference>
<feature type="transmembrane region" description="Helical" evidence="1">
    <location>
        <begin position="78"/>
        <end position="97"/>
    </location>
</feature>
<keyword evidence="1" id="KW-0812">Transmembrane</keyword>
<dbReference type="InterPro" id="IPR051158">
    <property type="entry name" value="Metallophosphoesterase_sf"/>
</dbReference>
<gene>
    <name evidence="3" type="ORF">BZG02_13465</name>
</gene>
<sequence length="383" mass="43066">MKQSMMIIFMAIVMVVFGTVAWYIHSRGAQALAGNSMLSVFSWIFWLLIATFFVGQILERGEPGVMATIISRTGSVGLAFFLYMLLFVLFVDFVRVFQHYFHFIPTSLTSGILSGKMLFIYGLILTTTITIGGFINAHNPIVKEINLEISKKDSKRDSLKVILATDVHLGVMLGRNHAQKLVRQINAQKPDIVLFGGDLVDHNPSPVMKYDMGTYIEKINAPLGVYAVTGNHEFMGKPDVTIDYFTKHSVTYIRDTILDIDGIVQILGRDDRDKSQFTEKARKSIDEIMNTSASNLPLLLVDHQPVEYDTASKNGVDLMMSGHTHKGQLWPLSFITNWVYENDFGLMKKANTWFYTSSGYGTWGPPVRTGNRPELVVFNLSLK</sequence>
<dbReference type="PANTHER" id="PTHR31302:SF0">
    <property type="entry name" value="TRANSMEMBRANE PROTEIN WITH METALLOPHOSPHOESTERASE DOMAIN"/>
    <property type="match status" value="1"/>
</dbReference>
<evidence type="ECO:0000313" key="3">
    <source>
        <dbReference type="EMBL" id="PKQ62312.1"/>
    </source>
</evidence>
<dbReference type="EMBL" id="MVDD01000009">
    <property type="protein sequence ID" value="PKQ62312.1"/>
    <property type="molecule type" value="Genomic_DNA"/>
</dbReference>
<dbReference type="PANTHER" id="PTHR31302">
    <property type="entry name" value="TRANSMEMBRANE PROTEIN WITH METALLOPHOSPHOESTERASE DOMAIN-RELATED"/>
    <property type="match status" value="1"/>
</dbReference>
<dbReference type="Proteomes" id="UP000233535">
    <property type="component" value="Unassembled WGS sequence"/>
</dbReference>
<keyword evidence="4" id="KW-1185">Reference proteome</keyword>
<proteinExistence type="predicted"/>
<dbReference type="RefSeq" id="WP_101261966.1">
    <property type="nucleotide sequence ID" value="NZ_MVDD01000009.1"/>
</dbReference>
<dbReference type="Pfam" id="PF00149">
    <property type="entry name" value="Metallophos"/>
    <property type="match status" value="1"/>
</dbReference>
<dbReference type="InterPro" id="IPR029052">
    <property type="entry name" value="Metallo-depent_PP-like"/>
</dbReference>
<accession>A0A2N3HW85</accession>